<dbReference type="PANTHER" id="PTHR37984:SF5">
    <property type="entry name" value="PROTEIN NYNRIN-LIKE"/>
    <property type="match status" value="1"/>
</dbReference>
<keyword evidence="4" id="KW-0255">Endonuclease</keyword>
<keyword evidence="5" id="KW-0378">Hydrolase</keyword>
<protein>
    <submittedName>
        <fullName evidence="9">Uncharacterized protein</fullName>
    </submittedName>
</protein>
<dbReference type="EMBL" id="CP133621">
    <property type="protein sequence ID" value="WMV50714.1"/>
    <property type="molecule type" value="Genomic_DNA"/>
</dbReference>
<evidence type="ECO:0000259" key="8">
    <source>
        <dbReference type="Pfam" id="PF17917"/>
    </source>
</evidence>
<dbReference type="Gene3D" id="3.10.10.10">
    <property type="entry name" value="HIV Type 1 Reverse Transcriptase, subunit A, domain 1"/>
    <property type="match status" value="1"/>
</dbReference>
<feature type="domain" description="Reverse transcriptase RNase H-like" evidence="8">
    <location>
        <begin position="270"/>
        <end position="365"/>
    </location>
</feature>
<dbReference type="PANTHER" id="PTHR37984">
    <property type="entry name" value="PROTEIN CBG26694"/>
    <property type="match status" value="1"/>
</dbReference>
<dbReference type="Proteomes" id="UP001234989">
    <property type="component" value="Chromosome 10"/>
</dbReference>
<evidence type="ECO:0000313" key="9">
    <source>
        <dbReference type="EMBL" id="WMV50714.1"/>
    </source>
</evidence>
<dbReference type="Pfam" id="PF17917">
    <property type="entry name" value="RT_RNaseH"/>
    <property type="match status" value="1"/>
</dbReference>
<accession>A0AAF0USV9</accession>
<evidence type="ECO:0000256" key="1">
    <source>
        <dbReference type="ARBA" id="ARBA00022679"/>
    </source>
</evidence>
<keyword evidence="6" id="KW-0695">RNA-directed DNA polymerase</keyword>
<dbReference type="GO" id="GO:0004519">
    <property type="term" value="F:endonuclease activity"/>
    <property type="evidence" value="ECO:0007669"/>
    <property type="project" value="UniProtKB-KW"/>
</dbReference>
<dbReference type="Pfam" id="PF00078">
    <property type="entry name" value="RVT_1"/>
    <property type="match status" value="1"/>
</dbReference>
<gene>
    <name evidence="9" type="ORF">MTR67_044099</name>
</gene>
<dbReference type="SUPFAM" id="SSF56672">
    <property type="entry name" value="DNA/RNA polymerases"/>
    <property type="match status" value="1"/>
</dbReference>
<dbReference type="AlphaFoldDB" id="A0AAF0USV9"/>
<evidence type="ECO:0000259" key="7">
    <source>
        <dbReference type="Pfam" id="PF00078"/>
    </source>
</evidence>
<evidence type="ECO:0000256" key="6">
    <source>
        <dbReference type="ARBA" id="ARBA00022918"/>
    </source>
</evidence>
<evidence type="ECO:0000256" key="3">
    <source>
        <dbReference type="ARBA" id="ARBA00022722"/>
    </source>
</evidence>
<feature type="domain" description="Reverse transcriptase" evidence="7">
    <location>
        <begin position="120"/>
        <end position="233"/>
    </location>
</feature>
<dbReference type="InterPro" id="IPR041373">
    <property type="entry name" value="RT_RNaseH"/>
</dbReference>
<dbReference type="Gene3D" id="3.30.70.270">
    <property type="match status" value="2"/>
</dbReference>
<keyword evidence="3" id="KW-0540">Nuclease</keyword>
<evidence type="ECO:0000256" key="2">
    <source>
        <dbReference type="ARBA" id="ARBA00022695"/>
    </source>
</evidence>
<dbReference type="InterPro" id="IPR000477">
    <property type="entry name" value="RT_dom"/>
</dbReference>
<dbReference type="InterPro" id="IPR043128">
    <property type="entry name" value="Rev_trsase/Diguanyl_cyclase"/>
</dbReference>
<evidence type="ECO:0000256" key="4">
    <source>
        <dbReference type="ARBA" id="ARBA00022759"/>
    </source>
</evidence>
<sequence>MMATMHLLGSVDRAVLDSDKRSPGKVLQMLLRGKEMKGTRVVTFQFPNEYVLEWKGGNLRVRDVESKTPNLESVPVVKDFPEVFPDDLPCIHLEREIDFRINLIPDKQPISIPTYRMALLRVKEEDIPQIAFSTRYGHYEFLVTSFGLTNTPATFMDLVNRVFRQYLDMLVIVLIDDILIYSRSEDEHIDLFRIVLQVPKDQQLYAKFSKCESWLRRIVEGFSTITPPLMALTQKKAKFIWSDTCEKSFQELKDKLTSAPVLTLLEGTYDFVVYCDAPKVGWGCVLMKNGKVIAYPSRELKVHEKNYPTQDLELAAVVFSLKTWRHYSYGVQVDVSTDDKCLQYVFTQKDLNLRQRSWLELLKDYDRSILYHPGKPNVMANVLSRVSLGSVAHVDDDRKELVRDVHRYDWVFDW</sequence>
<evidence type="ECO:0000256" key="5">
    <source>
        <dbReference type="ARBA" id="ARBA00022801"/>
    </source>
</evidence>
<dbReference type="InterPro" id="IPR050951">
    <property type="entry name" value="Retrovirus_Pol_polyprotein"/>
</dbReference>
<name>A0AAF0USV9_SOLVR</name>
<organism evidence="9 10">
    <name type="scientific">Solanum verrucosum</name>
    <dbReference type="NCBI Taxonomy" id="315347"/>
    <lineage>
        <taxon>Eukaryota</taxon>
        <taxon>Viridiplantae</taxon>
        <taxon>Streptophyta</taxon>
        <taxon>Embryophyta</taxon>
        <taxon>Tracheophyta</taxon>
        <taxon>Spermatophyta</taxon>
        <taxon>Magnoliopsida</taxon>
        <taxon>eudicotyledons</taxon>
        <taxon>Gunneridae</taxon>
        <taxon>Pentapetalae</taxon>
        <taxon>asterids</taxon>
        <taxon>lamiids</taxon>
        <taxon>Solanales</taxon>
        <taxon>Solanaceae</taxon>
        <taxon>Solanoideae</taxon>
        <taxon>Solaneae</taxon>
        <taxon>Solanum</taxon>
    </lineage>
</organism>
<dbReference type="CDD" id="cd09274">
    <property type="entry name" value="RNase_HI_RT_Ty3"/>
    <property type="match status" value="1"/>
</dbReference>
<dbReference type="GO" id="GO:0016787">
    <property type="term" value="F:hydrolase activity"/>
    <property type="evidence" value="ECO:0007669"/>
    <property type="project" value="UniProtKB-KW"/>
</dbReference>
<dbReference type="CDD" id="cd01647">
    <property type="entry name" value="RT_LTR"/>
    <property type="match status" value="1"/>
</dbReference>
<keyword evidence="2" id="KW-0548">Nucleotidyltransferase</keyword>
<reference evidence="9" key="1">
    <citation type="submission" date="2023-08" db="EMBL/GenBank/DDBJ databases">
        <title>A de novo genome assembly of Solanum verrucosum Schlechtendal, a Mexican diploid species geographically isolated from the other diploid A-genome species in potato relatives.</title>
        <authorList>
            <person name="Hosaka K."/>
        </authorList>
    </citation>
    <scope>NUCLEOTIDE SEQUENCE</scope>
    <source>
        <tissue evidence="9">Young leaves</tissue>
    </source>
</reference>
<keyword evidence="1" id="KW-0808">Transferase</keyword>
<keyword evidence="10" id="KW-1185">Reference proteome</keyword>
<dbReference type="GO" id="GO:0003964">
    <property type="term" value="F:RNA-directed DNA polymerase activity"/>
    <property type="evidence" value="ECO:0007669"/>
    <property type="project" value="UniProtKB-KW"/>
</dbReference>
<evidence type="ECO:0000313" key="10">
    <source>
        <dbReference type="Proteomes" id="UP001234989"/>
    </source>
</evidence>
<dbReference type="InterPro" id="IPR043502">
    <property type="entry name" value="DNA/RNA_pol_sf"/>
</dbReference>
<proteinExistence type="predicted"/>